<evidence type="ECO:0000313" key="2">
    <source>
        <dbReference type="Proteomes" id="UP000054995"/>
    </source>
</evidence>
<organism evidence="1 2">
    <name type="scientific">Trichinella pseudospiralis</name>
    <name type="common">Parasitic roundworm</name>
    <dbReference type="NCBI Taxonomy" id="6337"/>
    <lineage>
        <taxon>Eukaryota</taxon>
        <taxon>Metazoa</taxon>
        <taxon>Ecdysozoa</taxon>
        <taxon>Nematoda</taxon>
        <taxon>Enoplea</taxon>
        <taxon>Dorylaimia</taxon>
        <taxon>Trichinellida</taxon>
        <taxon>Trichinellidae</taxon>
        <taxon>Trichinella</taxon>
    </lineage>
</organism>
<dbReference type="Proteomes" id="UP000054995">
    <property type="component" value="Unassembled WGS sequence"/>
</dbReference>
<name>A0A0V1FR20_TRIPS</name>
<comment type="caution">
    <text evidence="1">The sequence shown here is derived from an EMBL/GenBank/DDBJ whole genome shotgun (WGS) entry which is preliminary data.</text>
</comment>
<evidence type="ECO:0000313" key="1">
    <source>
        <dbReference type="EMBL" id="KRY88490.1"/>
    </source>
</evidence>
<dbReference type="EMBL" id="JYDT01000041">
    <property type="protein sequence ID" value="KRY88490.1"/>
    <property type="molecule type" value="Genomic_DNA"/>
</dbReference>
<protein>
    <submittedName>
        <fullName evidence="1">Uncharacterized protein</fullName>
    </submittedName>
</protein>
<accession>A0A0V1FR20</accession>
<gene>
    <name evidence="1" type="ORF">T4D_16875</name>
</gene>
<proteinExistence type="predicted"/>
<keyword evidence="2" id="KW-1185">Reference proteome</keyword>
<reference evidence="1 2" key="1">
    <citation type="submission" date="2015-01" db="EMBL/GenBank/DDBJ databases">
        <title>Evolution of Trichinella species and genotypes.</title>
        <authorList>
            <person name="Korhonen P.K."/>
            <person name="Edoardo P."/>
            <person name="Giuseppe L.R."/>
            <person name="Gasser R.B."/>
        </authorList>
    </citation>
    <scope>NUCLEOTIDE SEQUENCE [LARGE SCALE GENOMIC DNA]</scope>
    <source>
        <strain evidence="1">ISS470</strain>
    </source>
</reference>
<sequence>MLASRRNVVVASRKSELVILKLNYAAGLTILDSLLASAVCSNQAASSIKRSRNQVCFCFIRLKVKKNPLPTDMRNISQSRHRIVRFVDDAFLVRKMHYLSAYLKDSHKAVSTVIHGE</sequence>
<dbReference type="AlphaFoldDB" id="A0A0V1FR20"/>